<keyword evidence="1" id="KW-0812">Transmembrane</keyword>
<dbReference type="KEGG" id="muc:MuYL_3332"/>
<proteinExistence type="predicted"/>
<protein>
    <submittedName>
        <fullName evidence="2">Uncharacterized protein</fullName>
    </submittedName>
</protein>
<keyword evidence="1" id="KW-1133">Transmembrane helix</keyword>
<keyword evidence="1" id="KW-0472">Membrane</keyword>
<evidence type="ECO:0000313" key="3">
    <source>
        <dbReference type="Proteomes" id="UP000215002"/>
    </source>
</evidence>
<gene>
    <name evidence="2" type="ORF">MuYL_3332</name>
</gene>
<dbReference type="AlphaFoldDB" id="A0A223NZB1"/>
<dbReference type="EMBL" id="CP022743">
    <property type="protein sequence ID" value="ASU35217.1"/>
    <property type="molecule type" value="Genomic_DNA"/>
</dbReference>
<organism evidence="2 3">
    <name type="scientific">Mucilaginibacter xinganensis</name>
    <dbReference type="NCBI Taxonomy" id="1234841"/>
    <lineage>
        <taxon>Bacteria</taxon>
        <taxon>Pseudomonadati</taxon>
        <taxon>Bacteroidota</taxon>
        <taxon>Sphingobacteriia</taxon>
        <taxon>Sphingobacteriales</taxon>
        <taxon>Sphingobacteriaceae</taxon>
        <taxon>Mucilaginibacter</taxon>
    </lineage>
</organism>
<keyword evidence="3" id="KW-1185">Reference proteome</keyword>
<reference evidence="2 3" key="1">
    <citation type="submission" date="2017-08" db="EMBL/GenBank/DDBJ databases">
        <title>Complete genome sequence of Mucilaginibacter sp. strain BJC16-A31.</title>
        <authorList>
            <consortium name="Henan University of Science and Technology"/>
            <person name="You X."/>
        </authorList>
    </citation>
    <scope>NUCLEOTIDE SEQUENCE [LARGE SCALE GENOMIC DNA]</scope>
    <source>
        <strain evidence="2 3">BJC16-A31</strain>
    </source>
</reference>
<accession>A0A223NZB1</accession>
<evidence type="ECO:0000313" key="2">
    <source>
        <dbReference type="EMBL" id="ASU35217.1"/>
    </source>
</evidence>
<sequence length="44" mass="5105">MVSANIKQVQPNSKNKNRPVYLVLFFAKAVIHHILIAVSLWRFI</sequence>
<evidence type="ECO:0000256" key="1">
    <source>
        <dbReference type="SAM" id="Phobius"/>
    </source>
</evidence>
<name>A0A223NZB1_9SPHI</name>
<dbReference type="Proteomes" id="UP000215002">
    <property type="component" value="Chromosome"/>
</dbReference>
<feature type="transmembrane region" description="Helical" evidence="1">
    <location>
        <begin position="20"/>
        <end position="41"/>
    </location>
</feature>